<evidence type="ECO:0000313" key="2">
    <source>
        <dbReference type="EMBL" id="MEN7549301.1"/>
    </source>
</evidence>
<gene>
    <name evidence="2" type="ORF">AAG747_15360</name>
</gene>
<name>A0AAW9S8F6_9BACT</name>
<keyword evidence="3" id="KW-1185">Reference proteome</keyword>
<dbReference type="EMBL" id="JBDKWZ010000008">
    <property type="protein sequence ID" value="MEN7549301.1"/>
    <property type="molecule type" value="Genomic_DNA"/>
</dbReference>
<reference evidence="2 3" key="1">
    <citation type="submission" date="2024-04" db="EMBL/GenBank/DDBJ databases">
        <title>Novel genus in family Flammeovirgaceae.</title>
        <authorList>
            <person name="Nguyen T.H."/>
            <person name="Vuong T.Q."/>
            <person name="Le H."/>
            <person name="Kim S.-G."/>
        </authorList>
    </citation>
    <scope>NUCLEOTIDE SEQUENCE [LARGE SCALE GENOMIC DNA]</scope>
    <source>
        <strain evidence="2 3">JCM 23209</strain>
    </source>
</reference>
<keyword evidence="1" id="KW-0175">Coiled coil</keyword>
<organism evidence="2 3">
    <name type="scientific">Rapidithrix thailandica</name>
    <dbReference type="NCBI Taxonomy" id="413964"/>
    <lineage>
        <taxon>Bacteria</taxon>
        <taxon>Pseudomonadati</taxon>
        <taxon>Bacteroidota</taxon>
        <taxon>Cytophagia</taxon>
        <taxon>Cytophagales</taxon>
        <taxon>Flammeovirgaceae</taxon>
        <taxon>Rapidithrix</taxon>
    </lineage>
</organism>
<evidence type="ECO:0000313" key="3">
    <source>
        <dbReference type="Proteomes" id="UP001403385"/>
    </source>
</evidence>
<sequence length="112" mass="13386">MYHTINNFLEFKFTLAYMFLQSQATLTNPDTIGYLVEKAIAIAVLIWIVHDLKKSKKETSEANLKEVQELRKEHREEMQAQREGYEKYVEYMARVHKEQMEMLKNILKDESK</sequence>
<accession>A0AAW9S8F6</accession>
<dbReference type="Proteomes" id="UP001403385">
    <property type="component" value="Unassembled WGS sequence"/>
</dbReference>
<dbReference type="AlphaFoldDB" id="A0AAW9S8F6"/>
<evidence type="ECO:0000256" key="1">
    <source>
        <dbReference type="SAM" id="Coils"/>
    </source>
</evidence>
<proteinExistence type="predicted"/>
<protein>
    <submittedName>
        <fullName evidence="2">Uncharacterized protein</fullName>
    </submittedName>
</protein>
<feature type="coiled-coil region" evidence="1">
    <location>
        <begin position="57"/>
        <end position="84"/>
    </location>
</feature>
<comment type="caution">
    <text evidence="2">The sequence shown here is derived from an EMBL/GenBank/DDBJ whole genome shotgun (WGS) entry which is preliminary data.</text>
</comment>